<dbReference type="InterPro" id="IPR016055">
    <property type="entry name" value="A-D-PHexomutase_a/b/a-I/II/III"/>
</dbReference>
<evidence type="ECO:0000256" key="1">
    <source>
        <dbReference type="ARBA" id="ARBA00001946"/>
    </source>
</evidence>
<name>G8JSB8_ERECY</name>
<evidence type="ECO:0000256" key="7">
    <source>
        <dbReference type="ARBA" id="ARBA00022723"/>
    </source>
</evidence>
<keyword evidence="8" id="KW-0460">Magnesium</keyword>
<dbReference type="OrthoDB" id="8300170at2759"/>
<sequence length="630" mass="70798">MPKTQVRDMNELIPDDLRDKIDKWFKYDKNPQTTAEIRSLVDSQNWNELRGRLCQRISFGTAGLRARMEAGFARMNTLTVIQASQGLATYIKSQFPNNLKVVVGHDHRYNSKSFAEVAIAAFLQLGFEVYYLNYVPSNKDVESYVHTPMVPFTVSNIEGGASCGIMITASHNPKMDNGYKVYYSNGCQITPPHDKKIASEIDANLVPWDQAWDAQKLIEDARNNNRLHDVKQELIKNYVQRIQSSLVTTNSLADCGKNWFVYTPMHGVGYEIFNNIVTNTLHLKEDEHYLVVGAQKFPDPEFTTVSFPNPEEEGALNLAIELAARSGAELVLANDPDADRFSAAVKDGNKWKQLTGNQLGYLFAVGQLEKFSNQNENKKPLAMLGSTVSSQMIAKMADVEGFTFVETLTGFKWLANRAIDLENDGFYVPFAYEEAIGYMFSSVTHDKDGVSAATEFLQMAARWKKEGKTPLDVLNAGYEKYGNFVEYNGYYSVQDLSIIGDVFKYIRNACNGNDVPYPSTIGNEFAVASFRDLTVGYQSDTGNHIPNLPVSPGSHMITCVLKPLIKETAQTSSDYVRFTIRGSGTEPKLKVYIESNALDKEYATKLAKLTWDVLKREWFRPEVTGLQTKF</sequence>
<keyword evidence="4" id="KW-0963">Cytoplasm</keyword>
<dbReference type="HOGENOM" id="CLU_016950_0_1_1"/>
<dbReference type="Gene3D" id="3.30.310.50">
    <property type="entry name" value="Alpha-D-phosphohexomutase, C-terminal domain"/>
    <property type="match status" value="1"/>
</dbReference>
<evidence type="ECO:0000313" key="15">
    <source>
        <dbReference type="Proteomes" id="UP000006790"/>
    </source>
</evidence>
<dbReference type="GO" id="GO:0005634">
    <property type="term" value="C:nucleus"/>
    <property type="evidence" value="ECO:0007669"/>
    <property type="project" value="TreeGrafter"/>
</dbReference>
<reference evidence="15" key="1">
    <citation type="journal article" date="2012" name="G3 (Bethesda)">
        <title>Pichia sorbitophila, an interspecies yeast hybrid reveals early steps of genome resolution following polyploidization.</title>
        <authorList>
            <person name="Leh Louis V."/>
            <person name="Despons L."/>
            <person name="Friedrich A."/>
            <person name="Martin T."/>
            <person name="Durrens P."/>
            <person name="Casaregola S."/>
            <person name="Neuveglise C."/>
            <person name="Fairhead C."/>
            <person name="Marck C."/>
            <person name="Cruz J.A."/>
            <person name="Straub M.L."/>
            <person name="Kugler V."/>
            <person name="Sacerdot C."/>
            <person name="Uzunov Z."/>
            <person name="Thierry A."/>
            <person name="Weiss S."/>
            <person name="Bleykasten C."/>
            <person name="De Montigny J."/>
            <person name="Jacques N."/>
            <person name="Jung P."/>
            <person name="Lemaire M."/>
            <person name="Mallet S."/>
            <person name="Morel G."/>
            <person name="Richard G.F."/>
            <person name="Sarkar A."/>
            <person name="Savel G."/>
            <person name="Schacherer J."/>
            <person name="Seret M.L."/>
            <person name="Talla E."/>
            <person name="Samson G."/>
            <person name="Jubin C."/>
            <person name="Poulain J."/>
            <person name="Vacherie B."/>
            <person name="Barbe V."/>
            <person name="Pelletier E."/>
            <person name="Sherman D.J."/>
            <person name="Westhof E."/>
            <person name="Weissenbach J."/>
            <person name="Baret P.V."/>
            <person name="Wincker P."/>
            <person name="Gaillardin C."/>
            <person name="Dujon B."/>
            <person name="Souciet J.L."/>
        </authorList>
    </citation>
    <scope>NUCLEOTIDE SEQUENCE [LARGE SCALE GENOMIC DNA]</scope>
    <source>
        <strain evidence="15">CBS 270.75 / DBVPG 7215 / KCTC 17166 / NRRL Y-17582</strain>
    </source>
</reference>
<keyword evidence="6" id="KW-0597">Phosphoprotein</keyword>
<evidence type="ECO:0000259" key="12">
    <source>
        <dbReference type="Pfam" id="PF02879"/>
    </source>
</evidence>
<organism evidence="14 15">
    <name type="scientific">Eremothecium cymbalariae (strain CBS 270.75 / DBVPG 7215 / KCTC 17166 / NRRL Y-17582)</name>
    <name type="common">Yeast</name>
    <dbReference type="NCBI Taxonomy" id="931890"/>
    <lineage>
        <taxon>Eukaryota</taxon>
        <taxon>Fungi</taxon>
        <taxon>Dikarya</taxon>
        <taxon>Ascomycota</taxon>
        <taxon>Saccharomycotina</taxon>
        <taxon>Saccharomycetes</taxon>
        <taxon>Saccharomycetales</taxon>
        <taxon>Saccharomycetaceae</taxon>
        <taxon>Eremothecium</taxon>
    </lineage>
</organism>
<evidence type="ECO:0000256" key="5">
    <source>
        <dbReference type="ARBA" id="ARBA00022526"/>
    </source>
</evidence>
<comment type="subcellular location">
    <subcellularLocation>
        <location evidence="2">Cytoplasm</location>
    </subcellularLocation>
</comment>
<keyword evidence="10" id="KW-0119">Carbohydrate metabolism</keyword>
<accession>G8JSB8</accession>
<dbReference type="InParanoid" id="G8JSB8"/>
<dbReference type="SUPFAM" id="SSF55957">
    <property type="entry name" value="Phosphoglucomutase, C-terminal domain"/>
    <property type="match status" value="1"/>
</dbReference>
<keyword evidence="15" id="KW-1185">Reference proteome</keyword>
<evidence type="ECO:0000256" key="3">
    <source>
        <dbReference type="ARBA" id="ARBA00010231"/>
    </source>
</evidence>
<dbReference type="GO" id="GO:0006166">
    <property type="term" value="P:purine ribonucleoside salvage"/>
    <property type="evidence" value="ECO:0007669"/>
    <property type="project" value="EnsemblFungi"/>
</dbReference>
<evidence type="ECO:0000256" key="9">
    <source>
        <dbReference type="ARBA" id="ARBA00023235"/>
    </source>
</evidence>
<dbReference type="OMA" id="GYCVDPE"/>
<dbReference type="GO" id="GO:0005737">
    <property type="term" value="C:cytoplasm"/>
    <property type="evidence" value="ECO:0007669"/>
    <property type="project" value="UniProtKB-SubCell"/>
</dbReference>
<evidence type="ECO:0000256" key="4">
    <source>
        <dbReference type="ARBA" id="ARBA00022490"/>
    </source>
</evidence>
<dbReference type="GeneID" id="11471635"/>
<dbReference type="InterPro" id="IPR005845">
    <property type="entry name" value="A-D-PHexomutase_a/b/a-II"/>
</dbReference>
<keyword evidence="9" id="KW-0413">Isomerase</keyword>
<dbReference type="eggNOG" id="KOG1220">
    <property type="taxonomic scope" value="Eukaryota"/>
</dbReference>
<comment type="cofactor">
    <cofactor evidence="1">
        <name>Mg(2+)</name>
        <dbReference type="ChEBI" id="CHEBI:18420"/>
    </cofactor>
</comment>
<dbReference type="FunFam" id="3.40.120.10:FF:000035">
    <property type="entry name" value="Pgm3p"/>
    <property type="match status" value="1"/>
</dbReference>
<dbReference type="Pfam" id="PF02879">
    <property type="entry name" value="PGM_PMM_II"/>
    <property type="match status" value="1"/>
</dbReference>
<feature type="domain" description="Alpha-D-phosphohexomutase alpha/beta/alpha" evidence="13">
    <location>
        <begin position="356"/>
        <end position="481"/>
    </location>
</feature>
<feature type="domain" description="Alpha-D-phosphohexomutase alpha/beta/alpha" evidence="11">
    <location>
        <begin position="57"/>
        <end position="203"/>
    </location>
</feature>
<gene>
    <name evidence="14" type="ordered locus">Ecym_4611</name>
</gene>
<evidence type="ECO:0000313" key="14">
    <source>
        <dbReference type="EMBL" id="AET39640.1"/>
    </source>
</evidence>
<dbReference type="Pfam" id="PF02878">
    <property type="entry name" value="PGM_PMM_I"/>
    <property type="match status" value="1"/>
</dbReference>
<evidence type="ECO:0000256" key="2">
    <source>
        <dbReference type="ARBA" id="ARBA00004496"/>
    </source>
</evidence>
<evidence type="ECO:0000259" key="11">
    <source>
        <dbReference type="Pfam" id="PF02878"/>
    </source>
</evidence>
<evidence type="ECO:0008006" key="16">
    <source>
        <dbReference type="Google" id="ProtNLM"/>
    </source>
</evidence>
<comment type="similarity">
    <text evidence="3">Belongs to the phosphohexose mutase family.</text>
</comment>
<dbReference type="STRING" id="931890.G8JSB8"/>
<dbReference type="AlphaFoldDB" id="G8JSB8"/>
<dbReference type="PANTHER" id="PTHR45745">
    <property type="entry name" value="PHOSPHOMANNOMUTASE 45A"/>
    <property type="match status" value="1"/>
</dbReference>
<evidence type="ECO:0000256" key="8">
    <source>
        <dbReference type="ARBA" id="ARBA00022842"/>
    </source>
</evidence>
<proteinExistence type="inferred from homology"/>
<dbReference type="CDD" id="cd05799">
    <property type="entry name" value="PGM2"/>
    <property type="match status" value="1"/>
</dbReference>
<dbReference type="GO" id="GO:0000287">
    <property type="term" value="F:magnesium ion binding"/>
    <property type="evidence" value="ECO:0007669"/>
    <property type="project" value="InterPro"/>
</dbReference>
<protein>
    <recommendedName>
        <fullName evidence="16">Phosphoribomutase</fullName>
    </recommendedName>
</protein>
<dbReference type="PROSITE" id="PS00710">
    <property type="entry name" value="PGM_PMM"/>
    <property type="match status" value="1"/>
</dbReference>
<keyword evidence="5" id="KW-0313">Glucose metabolism</keyword>
<dbReference type="InterPro" id="IPR005846">
    <property type="entry name" value="A-D-PHexomutase_a/b/a-III"/>
</dbReference>
<dbReference type="Pfam" id="PF02880">
    <property type="entry name" value="PGM_PMM_III"/>
    <property type="match status" value="1"/>
</dbReference>
<keyword evidence="7" id="KW-0479">Metal-binding</keyword>
<dbReference type="KEGG" id="erc:Ecym_4611"/>
<evidence type="ECO:0000259" key="13">
    <source>
        <dbReference type="Pfam" id="PF02880"/>
    </source>
</evidence>
<dbReference type="Gene3D" id="3.40.120.10">
    <property type="entry name" value="Alpha-D-Glucose-1,6-Bisphosphate, subunit A, domain 3"/>
    <property type="match status" value="3"/>
</dbReference>
<dbReference type="GO" id="GO:0006006">
    <property type="term" value="P:glucose metabolic process"/>
    <property type="evidence" value="ECO:0007669"/>
    <property type="project" value="UniProtKB-KW"/>
</dbReference>
<evidence type="ECO:0000256" key="10">
    <source>
        <dbReference type="ARBA" id="ARBA00023277"/>
    </source>
</evidence>
<evidence type="ECO:0000256" key="6">
    <source>
        <dbReference type="ARBA" id="ARBA00022553"/>
    </source>
</evidence>
<dbReference type="PANTHER" id="PTHR45745:SF1">
    <property type="entry name" value="PHOSPHOGLUCOMUTASE 2B-RELATED"/>
    <property type="match status" value="1"/>
</dbReference>
<dbReference type="RefSeq" id="XP_003646457.1">
    <property type="nucleotide sequence ID" value="XM_003646409.1"/>
</dbReference>
<dbReference type="GO" id="GO:0006148">
    <property type="term" value="P:inosine catabolic process"/>
    <property type="evidence" value="ECO:0007669"/>
    <property type="project" value="EnsemblFungi"/>
</dbReference>
<feature type="domain" description="Alpha-D-phosphohexomutase alpha/beta/alpha" evidence="12">
    <location>
        <begin position="237"/>
        <end position="348"/>
    </location>
</feature>
<dbReference type="FunCoup" id="G8JSB8">
    <property type="interactions" value="305"/>
</dbReference>
<dbReference type="Proteomes" id="UP000006790">
    <property type="component" value="Chromosome 4"/>
</dbReference>
<dbReference type="InterPro" id="IPR005844">
    <property type="entry name" value="A-D-PHexomutase_a/b/a-I"/>
</dbReference>
<dbReference type="SUPFAM" id="SSF53738">
    <property type="entry name" value="Phosphoglucomutase, first 3 domains"/>
    <property type="match status" value="3"/>
</dbReference>
<dbReference type="EMBL" id="CP002500">
    <property type="protein sequence ID" value="AET39640.1"/>
    <property type="molecule type" value="Genomic_DNA"/>
</dbReference>
<dbReference type="InterPro" id="IPR016066">
    <property type="entry name" value="A-D-PHexomutase_CS"/>
</dbReference>
<dbReference type="GO" id="GO:0008973">
    <property type="term" value="F:phosphopentomutase activity"/>
    <property type="evidence" value="ECO:0007669"/>
    <property type="project" value="EnsemblFungi"/>
</dbReference>
<dbReference type="GO" id="GO:0046115">
    <property type="term" value="P:guanosine catabolic process"/>
    <property type="evidence" value="ECO:0007669"/>
    <property type="project" value="EnsemblFungi"/>
</dbReference>
<dbReference type="InterPro" id="IPR036900">
    <property type="entry name" value="A-D-PHexomutase_C_sf"/>
</dbReference>